<gene>
    <name evidence="2" type="ORF">ILEXP_LOCUS7083</name>
</gene>
<dbReference type="SUPFAM" id="SSF51445">
    <property type="entry name" value="(Trans)glycosidases"/>
    <property type="match status" value="1"/>
</dbReference>
<name>A0ABC8R3X5_9AQUA</name>
<proteinExistence type="predicted"/>
<protein>
    <recommendedName>
        <fullName evidence="1">Glycosyl hydrolase family 13 catalytic domain-containing protein</fullName>
    </recommendedName>
</protein>
<evidence type="ECO:0000313" key="2">
    <source>
        <dbReference type="EMBL" id="CAK9139683.1"/>
    </source>
</evidence>
<feature type="domain" description="Glycosyl hydrolase family 13 catalytic" evidence="1">
    <location>
        <begin position="18"/>
        <end position="46"/>
    </location>
</feature>
<keyword evidence="3" id="KW-1185">Reference proteome</keyword>
<organism evidence="2 3">
    <name type="scientific">Ilex paraguariensis</name>
    <name type="common">yerba mate</name>
    <dbReference type="NCBI Taxonomy" id="185542"/>
    <lineage>
        <taxon>Eukaryota</taxon>
        <taxon>Viridiplantae</taxon>
        <taxon>Streptophyta</taxon>
        <taxon>Embryophyta</taxon>
        <taxon>Tracheophyta</taxon>
        <taxon>Spermatophyta</taxon>
        <taxon>Magnoliopsida</taxon>
        <taxon>eudicotyledons</taxon>
        <taxon>Gunneridae</taxon>
        <taxon>Pentapetalae</taxon>
        <taxon>asterids</taxon>
        <taxon>campanulids</taxon>
        <taxon>Aquifoliales</taxon>
        <taxon>Aquifoliaceae</taxon>
        <taxon>Ilex</taxon>
    </lineage>
</organism>
<dbReference type="PANTHER" id="PTHR43002">
    <property type="entry name" value="GLYCOGEN DEBRANCHING ENZYME"/>
    <property type="match status" value="1"/>
</dbReference>
<sequence length="117" mass="12826">MARYSSGGTRNCGLVAINEFKYLVKEAHNRGIEVLMDVVFNHTAEGNENGPILSFRGVDNSVFYMLAPKTIQGATSLVEIAGPSSSVLGEFYNYSGCGNTFNCNHPIVRQFILDCLR</sequence>
<dbReference type="InterPro" id="IPR006047">
    <property type="entry name" value="GH13_cat_dom"/>
</dbReference>
<dbReference type="Proteomes" id="UP001642360">
    <property type="component" value="Unassembled WGS sequence"/>
</dbReference>
<dbReference type="InterPro" id="IPR017853">
    <property type="entry name" value="GH"/>
</dbReference>
<dbReference type="Pfam" id="PF00128">
    <property type="entry name" value="Alpha-amylase"/>
    <property type="match status" value="1"/>
</dbReference>
<dbReference type="AlphaFoldDB" id="A0ABC8R3X5"/>
<reference evidence="2 3" key="1">
    <citation type="submission" date="2024-02" db="EMBL/GenBank/DDBJ databases">
        <authorList>
            <person name="Vignale AGUSTIN F."/>
            <person name="Sosa J E."/>
            <person name="Modenutti C."/>
        </authorList>
    </citation>
    <scope>NUCLEOTIDE SEQUENCE [LARGE SCALE GENOMIC DNA]</scope>
</reference>
<dbReference type="EMBL" id="CAUOFW020000980">
    <property type="protein sequence ID" value="CAK9139683.1"/>
    <property type="molecule type" value="Genomic_DNA"/>
</dbReference>
<comment type="caution">
    <text evidence="2">The sequence shown here is derived from an EMBL/GenBank/DDBJ whole genome shotgun (WGS) entry which is preliminary data.</text>
</comment>
<accession>A0ABC8R3X5</accession>
<evidence type="ECO:0000313" key="3">
    <source>
        <dbReference type="Proteomes" id="UP001642360"/>
    </source>
</evidence>
<dbReference type="Gene3D" id="3.20.20.80">
    <property type="entry name" value="Glycosidases"/>
    <property type="match status" value="1"/>
</dbReference>
<evidence type="ECO:0000259" key="1">
    <source>
        <dbReference type="Pfam" id="PF00128"/>
    </source>
</evidence>